<dbReference type="KEGG" id="ntg:NSCAC_0548"/>
<dbReference type="SUPFAM" id="SSF58100">
    <property type="entry name" value="Bacterial hemolysins"/>
    <property type="match status" value="1"/>
</dbReference>
<dbReference type="GO" id="GO:0016020">
    <property type="term" value="C:membrane"/>
    <property type="evidence" value="ECO:0007669"/>
    <property type="project" value="InterPro"/>
</dbReference>
<dbReference type="AlphaFoldDB" id="A0A7G1Q8G1"/>
<protein>
    <submittedName>
        <fullName evidence="3">Uncharacterized protein</fullName>
    </submittedName>
</protein>
<evidence type="ECO:0000313" key="4">
    <source>
        <dbReference type="Proteomes" id="UP000516072"/>
    </source>
</evidence>
<keyword evidence="2" id="KW-1133">Transmembrane helix</keyword>
<dbReference type="Proteomes" id="UP000516072">
    <property type="component" value="Chromosome"/>
</dbReference>
<dbReference type="InterPro" id="IPR008414">
    <property type="entry name" value="HBL"/>
</dbReference>
<dbReference type="RefSeq" id="WP_197744894.1">
    <property type="nucleotide sequence ID" value="NZ_LR778175.1"/>
</dbReference>
<evidence type="ECO:0000313" key="3">
    <source>
        <dbReference type="EMBL" id="CAB1275201.1"/>
    </source>
</evidence>
<feature type="coiled-coil region" evidence="1">
    <location>
        <begin position="98"/>
        <end position="125"/>
    </location>
</feature>
<dbReference type="PANTHER" id="PTHR38443:SF2">
    <property type="entry name" value="NON-HEMOLYTIC ENTEROTOXIN LYTIC COMPONENT L1"/>
    <property type="match status" value="1"/>
</dbReference>
<keyword evidence="2" id="KW-0472">Membrane</keyword>
<keyword evidence="4" id="KW-1185">Reference proteome</keyword>
<gene>
    <name evidence="3" type="ORF">NSCAC_0548</name>
</gene>
<sequence length="310" mass="35275">MTSKNSNSQQLPISKKIHGQNRLLSDSCELLDSYVRVILTQKPFNLHSIDQPLREIRDCCFEWKNNLNPTLTYARNELNHFLEHFDTLYPSLEVLANKLNQKDNREDLISDLQNLKSEVESKQSSWLTLFESLQSFQENIKVKDENFNQAVTSVSTLSIEDQEEIDYLHAHNQSLREQIHGGITIDAGVVAILIIGSIIFILGGLIDLDTNGMWKKFILVGATLITIGGLEILLSGISHKRTVDRHSRNLENIVAYNPHESAFQRINDQVANLVYVSKDIADTLKNINESWQILYNEIIVAIGKINNAEH</sequence>
<feature type="transmembrane region" description="Helical" evidence="2">
    <location>
        <begin position="183"/>
        <end position="206"/>
    </location>
</feature>
<feature type="transmembrane region" description="Helical" evidence="2">
    <location>
        <begin position="218"/>
        <end position="238"/>
    </location>
</feature>
<proteinExistence type="predicted"/>
<evidence type="ECO:0000256" key="1">
    <source>
        <dbReference type="SAM" id="Coils"/>
    </source>
</evidence>
<organism evidence="3 4">
    <name type="scientific">Candidatus Nitrosacidococcus tergens</name>
    <dbReference type="NCBI Taxonomy" id="553981"/>
    <lineage>
        <taxon>Bacteria</taxon>
        <taxon>Pseudomonadati</taxon>
        <taxon>Pseudomonadota</taxon>
        <taxon>Gammaproteobacteria</taxon>
        <taxon>Chromatiales</taxon>
        <taxon>Chromatiaceae</taxon>
        <taxon>Candidatus Nitrosacidococcus</taxon>
    </lineage>
</organism>
<dbReference type="Pfam" id="PF05791">
    <property type="entry name" value="Bacillus_HBL"/>
    <property type="match status" value="1"/>
</dbReference>
<accession>A0A7G1Q8G1</accession>
<reference evidence="3 4" key="1">
    <citation type="submission" date="2020-03" db="EMBL/GenBank/DDBJ databases">
        <authorList>
            <person name="Picone N."/>
        </authorList>
    </citation>
    <scope>NUCLEOTIDE SEQUENCE [LARGE SCALE GENOMIC DNA]</scope>
    <source>
        <strain evidence="3">NSCAC1</strain>
    </source>
</reference>
<dbReference type="EMBL" id="LR778175">
    <property type="protein sequence ID" value="CAB1275201.1"/>
    <property type="molecule type" value="Genomic_DNA"/>
</dbReference>
<dbReference type="Gene3D" id="1.20.1170.10">
    <property type="match status" value="1"/>
</dbReference>
<name>A0A7G1Q8G1_9GAMM</name>
<dbReference type="PANTHER" id="PTHR38443">
    <property type="match status" value="1"/>
</dbReference>
<keyword evidence="1" id="KW-0175">Coiled coil</keyword>
<evidence type="ECO:0000256" key="2">
    <source>
        <dbReference type="SAM" id="Phobius"/>
    </source>
</evidence>
<dbReference type="InterPro" id="IPR052785">
    <property type="entry name" value="Enterotoxin_cmpnt"/>
</dbReference>
<keyword evidence="2" id="KW-0812">Transmembrane</keyword>